<accession>A0ABS2KPE6</accession>
<reference evidence="1 2" key="1">
    <citation type="submission" date="2021-01" db="EMBL/GenBank/DDBJ databases">
        <title>Genomics of switchgrass bacterial isolates.</title>
        <authorList>
            <person name="Shade A."/>
        </authorList>
    </citation>
    <scope>NUCLEOTIDE SEQUENCE [LARGE SCALE GENOMIC DNA]</scope>
    <source>
        <strain evidence="1 2">PvP111</strain>
    </source>
</reference>
<dbReference type="Proteomes" id="UP000703038">
    <property type="component" value="Unassembled WGS sequence"/>
</dbReference>
<name>A0ABS2KPE6_9NOCA</name>
<comment type="caution">
    <text evidence="1">The sequence shown here is derived from an EMBL/GenBank/DDBJ whole genome shotgun (WGS) entry which is preliminary data.</text>
</comment>
<evidence type="ECO:0008006" key="3">
    <source>
        <dbReference type="Google" id="ProtNLM"/>
    </source>
</evidence>
<keyword evidence="2" id="KW-1185">Reference proteome</keyword>
<organism evidence="1 2">
    <name type="scientific">Rhodococcoides corynebacterioides</name>
    <dbReference type="NCBI Taxonomy" id="53972"/>
    <lineage>
        <taxon>Bacteria</taxon>
        <taxon>Bacillati</taxon>
        <taxon>Actinomycetota</taxon>
        <taxon>Actinomycetes</taxon>
        <taxon>Mycobacteriales</taxon>
        <taxon>Nocardiaceae</taxon>
        <taxon>Rhodococcoides</taxon>
    </lineage>
</organism>
<evidence type="ECO:0000313" key="2">
    <source>
        <dbReference type="Proteomes" id="UP000703038"/>
    </source>
</evidence>
<proteinExistence type="predicted"/>
<sequence length="81" mass="8495">MPGISVLSVAAAVATMPVPMTDANQFGVTCASKWSGRALVETVVVIMPRSCPDMRPVGRPRALVTPQSEVVAARTASRNKT</sequence>
<evidence type="ECO:0000313" key="1">
    <source>
        <dbReference type="EMBL" id="MBM7413834.1"/>
    </source>
</evidence>
<dbReference type="EMBL" id="JAFBBK010000001">
    <property type="protein sequence ID" value="MBM7413834.1"/>
    <property type="molecule type" value="Genomic_DNA"/>
</dbReference>
<gene>
    <name evidence="1" type="ORF">JOE42_000567</name>
</gene>
<protein>
    <recommendedName>
        <fullName evidence="3">Secreted protein</fullName>
    </recommendedName>
</protein>